<evidence type="ECO:0000256" key="8">
    <source>
        <dbReference type="ARBA" id="ARBA00022801"/>
    </source>
</evidence>
<evidence type="ECO:0000256" key="9">
    <source>
        <dbReference type="ARBA" id="ARBA00023049"/>
    </source>
</evidence>
<name>A0A8J6TM26_9BACT</name>
<gene>
    <name evidence="10" type="ORF">H8E23_07790</name>
</gene>
<dbReference type="InterPro" id="IPR052170">
    <property type="entry name" value="M29_Exopeptidase"/>
</dbReference>
<dbReference type="Gene3D" id="3.40.1830.10">
    <property type="entry name" value="Thermophilic metalloprotease (M29)"/>
    <property type="match status" value="1"/>
</dbReference>
<dbReference type="Proteomes" id="UP000603434">
    <property type="component" value="Unassembled WGS sequence"/>
</dbReference>
<dbReference type="GO" id="GO:0046872">
    <property type="term" value="F:metal ion binding"/>
    <property type="evidence" value="ECO:0007669"/>
    <property type="project" value="UniProtKB-KW"/>
</dbReference>
<comment type="caution">
    <text evidence="10">The sequence shown here is derived from an EMBL/GenBank/DDBJ whole genome shotgun (WGS) entry which is preliminary data.</text>
</comment>
<dbReference type="GO" id="GO:0006508">
    <property type="term" value="P:proteolysis"/>
    <property type="evidence" value="ECO:0007669"/>
    <property type="project" value="UniProtKB-KW"/>
</dbReference>
<dbReference type="PANTHER" id="PTHR34448:SF3">
    <property type="entry name" value="AMINOPEPTIDASE AMPS"/>
    <property type="match status" value="1"/>
</dbReference>
<reference evidence="10 11" key="1">
    <citation type="submission" date="2020-08" db="EMBL/GenBank/DDBJ databases">
        <title>Bridging the membrane lipid divide: bacteria of the FCB group superphylum have the potential to synthesize archaeal ether lipids.</title>
        <authorList>
            <person name="Villanueva L."/>
            <person name="Von Meijenfeldt F.A.B."/>
            <person name="Westbye A.B."/>
            <person name="Yadav S."/>
            <person name="Hopmans E.C."/>
            <person name="Dutilh B.E."/>
            <person name="Sinninghe Damste J.S."/>
        </authorList>
    </citation>
    <scope>NUCLEOTIDE SEQUENCE [LARGE SCALE GENOMIC DNA]</scope>
    <source>
        <strain evidence="10">NIOZ-UU30</strain>
    </source>
</reference>
<keyword evidence="6" id="KW-0645">Protease</keyword>
<evidence type="ECO:0000256" key="6">
    <source>
        <dbReference type="ARBA" id="ARBA00022670"/>
    </source>
</evidence>
<comment type="cofactor">
    <cofactor evidence="2">
        <name>Mg(2+)</name>
        <dbReference type="ChEBI" id="CHEBI:18420"/>
    </cofactor>
</comment>
<evidence type="ECO:0000313" key="10">
    <source>
        <dbReference type="EMBL" id="MBC8361283.1"/>
    </source>
</evidence>
<dbReference type="GO" id="GO:0008237">
    <property type="term" value="F:metallopeptidase activity"/>
    <property type="evidence" value="ECO:0007669"/>
    <property type="project" value="UniProtKB-KW"/>
</dbReference>
<sequence>MFTETQLDRYADVLLWGLKTARTQRFKKNDIVLIRSDKPALRLAEIVYAKLLDMGLNPVQRLNLTTTMELDFYQLSNNQQLVFQPPGDEVLYSRLNGSIFLHSPEALTHLGGIDPKRIGKVAVARKYLRDILDKRDEEGAFGWTLCIFPTKEQARHAGLSLKDYTDQIIKACFLNRTAPVSHWQTIYRNVQSIKKWLNSMSVNCFHIESENIDLEITPGEKRKWIGISGHNIPSFEVFMSPDWRGTKGKYFANQPSFRSGNYVEGVRLEFQKGAVVKVEAQQGEDFVKKQLAMDKGANKLGEFSLTDKRFSRINTFMANTLFDENYGGKYGNCHVALGASYADTYDDNPKELTKKSKKKLGFNDSALHWDLVNTEKKRVVAHLRSGRKVTIYENGKFTY</sequence>
<evidence type="ECO:0000256" key="7">
    <source>
        <dbReference type="ARBA" id="ARBA00022723"/>
    </source>
</evidence>
<keyword evidence="8" id="KW-0378">Hydrolase</keyword>
<dbReference type="SUPFAM" id="SSF144052">
    <property type="entry name" value="Thermophilic metalloprotease-like"/>
    <property type="match status" value="1"/>
</dbReference>
<comment type="similarity">
    <text evidence="4">Belongs to the peptidase M29 family.</text>
</comment>
<keyword evidence="5 10" id="KW-0031">Aminopeptidase</keyword>
<keyword evidence="7" id="KW-0479">Metal-binding</keyword>
<evidence type="ECO:0000256" key="1">
    <source>
        <dbReference type="ARBA" id="ARBA00001941"/>
    </source>
</evidence>
<evidence type="ECO:0000256" key="2">
    <source>
        <dbReference type="ARBA" id="ARBA00001946"/>
    </source>
</evidence>
<keyword evidence="9" id="KW-0482">Metalloprotease</keyword>
<organism evidence="10 11">
    <name type="scientific">Candidatus Desulfatibia profunda</name>
    <dbReference type="NCBI Taxonomy" id="2841695"/>
    <lineage>
        <taxon>Bacteria</taxon>
        <taxon>Pseudomonadati</taxon>
        <taxon>Thermodesulfobacteriota</taxon>
        <taxon>Desulfobacteria</taxon>
        <taxon>Desulfobacterales</taxon>
        <taxon>Desulfobacterales incertae sedis</taxon>
        <taxon>Candidatus Desulfatibia</taxon>
    </lineage>
</organism>
<dbReference type="InterPro" id="IPR000787">
    <property type="entry name" value="Peptidase_M29"/>
</dbReference>
<dbReference type="GO" id="GO:0004177">
    <property type="term" value="F:aminopeptidase activity"/>
    <property type="evidence" value="ECO:0007669"/>
    <property type="project" value="UniProtKB-KW"/>
</dbReference>
<protein>
    <submittedName>
        <fullName evidence="10">Aminopeptidase</fullName>
    </submittedName>
</protein>
<dbReference type="InterPro" id="IPR035097">
    <property type="entry name" value="M29_N-terminal"/>
</dbReference>
<dbReference type="PANTHER" id="PTHR34448">
    <property type="entry name" value="AMINOPEPTIDASE"/>
    <property type="match status" value="1"/>
</dbReference>
<dbReference type="Pfam" id="PF02073">
    <property type="entry name" value="Peptidase_M29"/>
    <property type="match status" value="1"/>
</dbReference>
<evidence type="ECO:0000256" key="3">
    <source>
        <dbReference type="ARBA" id="ARBA00001947"/>
    </source>
</evidence>
<evidence type="ECO:0000256" key="4">
    <source>
        <dbReference type="ARBA" id="ARBA00008236"/>
    </source>
</evidence>
<dbReference type="EMBL" id="JACNJH010000128">
    <property type="protein sequence ID" value="MBC8361283.1"/>
    <property type="molecule type" value="Genomic_DNA"/>
</dbReference>
<comment type="cofactor">
    <cofactor evidence="1">
        <name>Co(2+)</name>
        <dbReference type="ChEBI" id="CHEBI:48828"/>
    </cofactor>
</comment>
<dbReference type="AlphaFoldDB" id="A0A8J6TM26"/>
<proteinExistence type="inferred from homology"/>
<accession>A0A8J6TM26</accession>
<comment type="cofactor">
    <cofactor evidence="3">
        <name>Zn(2+)</name>
        <dbReference type="ChEBI" id="CHEBI:29105"/>
    </cofactor>
</comment>
<evidence type="ECO:0000256" key="5">
    <source>
        <dbReference type="ARBA" id="ARBA00022438"/>
    </source>
</evidence>
<evidence type="ECO:0000313" key="11">
    <source>
        <dbReference type="Proteomes" id="UP000603434"/>
    </source>
</evidence>